<dbReference type="AlphaFoldDB" id="A0A6J4K708"/>
<organism evidence="1">
    <name type="scientific">uncultured Leptolyngbya sp</name>
    <dbReference type="NCBI Taxonomy" id="332963"/>
    <lineage>
        <taxon>Bacteria</taxon>
        <taxon>Bacillati</taxon>
        <taxon>Cyanobacteriota</taxon>
        <taxon>Cyanophyceae</taxon>
        <taxon>Leptolyngbyales</taxon>
        <taxon>Leptolyngbyaceae</taxon>
        <taxon>Leptolyngbya group</taxon>
        <taxon>Leptolyngbya</taxon>
        <taxon>environmental samples</taxon>
    </lineage>
</organism>
<name>A0A6J4K708_9CYAN</name>
<dbReference type="InterPro" id="IPR035093">
    <property type="entry name" value="RelE/ParE_toxin_dom_sf"/>
</dbReference>
<proteinExistence type="predicted"/>
<gene>
    <name evidence="1" type="ORF">AVDCRST_MAG94-166</name>
</gene>
<accession>A0A6J4K708</accession>
<dbReference type="EMBL" id="CADCTY010000061">
    <property type="protein sequence ID" value="CAA9298033.1"/>
    <property type="molecule type" value="Genomic_DNA"/>
</dbReference>
<dbReference type="Gene3D" id="3.30.2310.20">
    <property type="entry name" value="RelE-like"/>
    <property type="match status" value="1"/>
</dbReference>
<reference evidence="1" key="1">
    <citation type="submission" date="2020-02" db="EMBL/GenBank/DDBJ databases">
        <authorList>
            <person name="Meier V. D."/>
        </authorList>
    </citation>
    <scope>NUCLEOTIDE SEQUENCE</scope>
    <source>
        <strain evidence="1">AVDCRST_MAG94</strain>
    </source>
</reference>
<protein>
    <recommendedName>
        <fullName evidence="2">Cytotoxic translational repressor of toxin-antitoxin stability system</fullName>
    </recommendedName>
</protein>
<evidence type="ECO:0000313" key="1">
    <source>
        <dbReference type="EMBL" id="CAA9298033.1"/>
    </source>
</evidence>
<sequence>MNANQVPAQPALSRRMSSFKGLEVRYERSFLLDLKNLETVAQRRMQQFVFKDFTSIQQLHSLPGFRALGSSKIFYRFTLDHYLISLEITGQVVKFLRLLPKPEL</sequence>
<evidence type="ECO:0008006" key="2">
    <source>
        <dbReference type="Google" id="ProtNLM"/>
    </source>
</evidence>